<keyword evidence="1" id="KW-0472">Membrane</keyword>
<dbReference type="RefSeq" id="WP_195132716.1">
    <property type="nucleotide sequence ID" value="NZ_JADLQX010000028.1"/>
</dbReference>
<organism evidence="2 3">
    <name type="scientific">Nocardia amamiensis</name>
    <dbReference type="NCBI Taxonomy" id="404578"/>
    <lineage>
        <taxon>Bacteria</taxon>
        <taxon>Bacillati</taxon>
        <taxon>Actinomycetota</taxon>
        <taxon>Actinomycetes</taxon>
        <taxon>Mycobacteriales</taxon>
        <taxon>Nocardiaceae</taxon>
        <taxon>Nocardia</taxon>
    </lineage>
</organism>
<sequence length="204" mass="22067">MRSDLQADWAIPTTRQGWAGRLERFMGPGKTRAESAVEYTGGAVCVLLLVTYCGTALSGRSIAEVVALAVIACDLVGGVLTNATNSAKRWYHRTRSSRGRLAFVAVHTLHIAVVGFLLLGDPAWFVANTLLLLGSALLIEAVPVALRRPVAMAAYMAVFLINLIVFPVPALLAWFIPLFYLKLLICHLIPEVPVGTGYRPRPSV</sequence>
<accession>A0ABS0CYP9</accession>
<evidence type="ECO:0000313" key="2">
    <source>
        <dbReference type="EMBL" id="MBF6301496.1"/>
    </source>
</evidence>
<protein>
    <submittedName>
        <fullName evidence="2">Uncharacterized protein</fullName>
    </submittedName>
</protein>
<feature type="transmembrane region" description="Helical" evidence="1">
    <location>
        <begin position="153"/>
        <end position="176"/>
    </location>
</feature>
<feature type="transmembrane region" description="Helical" evidence="1">
    <location>
        <begin position="63"/>
        <end position="80"/>
    </location>
</feature>
<evidence type="ECO:0000256" key="1">
    <source>
        <dbReference type="SAM" id="Phobius"/>
    </source>
</evidence>
<dbReference type="EMBL" id="JADLQX010000028">
    <property type="protein sequence ID" value="MBF6301496.1"/>
    <property type="molecule type" value="Genomic_DNA"/>
</dbReference>
<evidence type="ECO:0000313" key="3">
    <source>
        <dbReference type="Proteomes" id="UP000702209"/>
    </source>
</evidence>
<name>A0ABS0CYP9_9NOCA</name>
<gene>
    <name evidence="2" type="ORF">IU459_28745</name>
</gene>
<keyword evidence="3" id="KW-1185">Reference proteome</keyword>
<feature type="transmembrane region" description="Helical" evidence="1">
    <location>
        <begin position="125"/>
        <end position="146"/>
    </location>
</feature>
<reference evidence="2 3" key="1">
    <citation type="submission" date="2020-10" db="EMBL/GenBank/DDBJ databases">
        <title>Identification of Nocardia species via Next-generation sequencing and recognition of intraspecies genetic diversity.</title>
        <authorList>
            <person name="Li P."/>
            <person name="Li P."/>
            <person name="Lu B."/>
        </authorList>
    </citation>
    <scope>NUCLEOTIDE SEQUENCE [LARGE SCALE GENOMIC DNA]</scope>
    <source>
        <strain evidence="2 3">BJ06-0157</strain>
    </source>
</reference>
<keyword evidence="1" id="KW-0812">Transmembrane</keyword>
<keyword evidence="1" id="KW-1133">Transmembrane helix</keyword>
<proteinExistence type="predicted"/>
<feature type="transmembrane region" description="Helical" evidence="1">
    <location>
        <begin position="101"/>
        <end position="119"/>
    </location>
</feature>
<dbReference type="Proteomes" id="UP000702209">
    <property type="component" value="Unassembled WGS sequence"/>
</dbReference>
<comment type="caution">
    <text evidence="2">The sequence shown here is derived from an EMBL/GenBank/DDBJ whole genome shotgun (WGS) entry which is preliminary data.</text>
</comment>
<feature type="transmembrane region" description="Helical" evidence="1">
    <location>
        <begin position="36"/>
        <end position="57"/>
    </location>
</feature>